<sequence length="556" mass="63895">MNSKKISRQTVIIVSIIFIFNVVAQFLINWVQGYQPKTYQIPTNDLTMLLNYLGDYWVNYAVTGVVYLLLWFVYVSLWLGAFLWLWQKITWSRFQSGLLKGRVHLYAALLLILTIPLNQFGFKFPLSYYLTIPKTFLDSLNSQLSLTVGIVVYILYFLFVMKMRFLIYQTVVGPDSFGLSFKNSWRRSQFDFKFYSSLLLVVVILVFSLYGVIYGQQLLDTYASVTIRHVCANLLIVVMTGIFYVITAKFVDLLADYAHPNNSHQSVNVQNQPWHWQTILVLIAVSVLSVWLSGKWIDQPNGRYLVIAHKGISNLNQTPNVVENLKKVSATKPDYVEMDIQPTKDDVYVLSHNTKVTTTSGKSYKINQTKWSTLKSLKLKEAGHTFKLSSFENYLKTANLYHQKLLVELKINDTITNEQLQKFETKYGPLIQKNHSEIQSLNQNALKRASRYLKVKTGLLSPVKNTIDSTKTNQFYAIEYSAVDQTVVRAINQHKKDLYAWTVNDSADVASAYVIGVRGFITDHPKQVRQQLKQLVKHTTYSDALRGILLFQKSAI</sequence>
<dbReference type="Pfam" id="PF03009">
    <property type="entry name" value="GDPD"/>
    <property type="match status" value="1"/>
</dbReference>
<dbReference type="RefSeq" id="WP_147651382.1">
    <property type="nucleotide sequence ID" value="NZ_CP042383.1"/>
</dbReference>
<dbReference type="SUPFAM" id="SSF51695">
    <property type="entry name" value="PLC-like phosphodiesterases"/>
    <property type="match status" value="1"/>
</dbReference>
<gene>
    <name evidence="3" type="ORF">FGL85_06910</name>
</gene>
<evidence type="ECO:0000313" key="3">
    <source>
        <dbReference type="EMBL" id="QEA42255.1"/>
    </source>
</evidence>
<dbReference type="GO" id="GO:0008081">
    <property type="term" value="F:phosphoric diester hydrolase activity"/>
    <property type="evidence" value="ECO:0007669"/>
    <property type="project" value="InterPro"/>
</dbReference>
<dbReference type="InterPro" id="IPR030395">
    <property type="entry name" value="GP_PDE_dom"/>
</dbReference>
<feature type="transmembrane region" description="Helical" evidence="1">
    <location>
        <begin position="194"/>
        <end position="214"/>
    </location>
</feature>
<feature type="domain" description="GP-PDE" evidence="2">
    <location>
        <begin position="304"/>
        <end position="532"/>
    </location>
</feature>
<feature type="transmembrane region" description="Helical" evidence="1">
    <location>
        <begin position="234"/>
        <end position="255"/>
    </location>
</feature>
<keyword evidence="1" id="KW-0472">Membrane</keyword>
<dbReference type="Gene3D" id="3.20.20.190">
    <property type="entry name" value="Phosphatidylinositol (PI) phosphodiesterase"/>
    <property type="match status" value="1"/>
</dbReference>
<dbReference type="GO" id="GO:0006629">
    <property type="term" value="P:lipid metabolic process"/>
    <property type="evidence" value="ECO:0007669"/>
    <property type="project" value="InterPro"/>
</dbReference>
<dbReference type="PANTHER" id="PTHR46211:SF8">
    <property type="entry name" value="PHOSPHODIESTERASE"/>
    <property type="match status" value="1"/>
</dbReference>
<dbReference type="KEGG" id="lpse:FGL85_06910"/>
<name>A0A5B8T365_LEUPS</name>
<reference evidence="3 4" key="1">
    <citation type="submission" date="2019-06" db="EMBL/GenBank/DDBJ databases">
        <title>Genome analyses of bacteria isolated from kimchi.</title>
        <authorList>
            <person name="Lee S."/>
            <person name="Ahn S."/>
            <person name="Roh S."/>
        </authorList>
    </citation>
    <scope>NUCLEOTIDE SEQUENCE [LARGE SCALE GENOMIC DNA]</scope>
    <source>
        <strain evidence="3 4">CBA3630</strain>
    </source>
</reference>
<dbReference type="AlphaFoldDB" id="A0A5B8T365"/>
<keyword evidence="1" id="KW-1133">Transmembrane helix</keyword>
<feature type="transmembrane region" description="Helical" evidence="1">
    <location>
        <begin position="142"/>
        <end position="160"/>
    </location>
</feature>
<feature type="transmembrane region" description="Helical" evidence="1">
    <location>
        <begin position="105"/>
        <end position="122"/>
    </location>
</feature>
<organism evidence="3 4">
    <name type="scientific">Leuconostoc pseudomesenteroides</name>
    <dbReference type="NCBI Taxonomy" id="33968"/>
    <lineage>
        <taxon>Bacteria</taxon>
        <taxon>Bacillati</taxon>
        <taxon>Bacillota</taxon>
        <taxon>Bacilli</taxon>
        <taxon>Lactobacillales</taxon>
        <taxon>Lactobacillaceae</taxon>
        <taxon>Leuconostoc</taxon>
    </lineage>
</organism>
<dbReference type="InterPro" id="IPR017946">
    <property type="entry name" value="PLC-like_Pdiesterase_TIM-brl"/>
</dbReference>
<feature type="transmembrane region" description="Helical" evidence="1">
    <location>
        <begin position="12"/>
        <end position="31"/>
    </location>
</feature>
<protein>
    <submittedName>
        <fullName evidence="3">Glycerophosphodiester phosphodiesterase</fullName>
    </submittedName>
</protein>
<accession>A0A5B8T365</accession>
<proteinExistence type="predicted"/>
<evidence type="ECO:0000256" key="1">
    <source>
        <dbReference type="SAM" id="Phobius"/>
    </source>
</evidence>
<evidence type="ECO:0000313" key="4">
    <source>
        <dbReference type="Proteomes" id="UP000321296"/>
    </source>
</evidence>
<dbReference type="EMBL" id="CP042383">
    <property type="protein sequence ID" value="QEA42255.1"/>
    <property type="molecule type" value="Genomic_DNA"/>
</dbReference>
<dbReference type="PROSITE" id="PS51704">
    <property type="entry name" value="GP_PDE"/>
    <property type="match status" value="1"/>
</dbReference>
<feature type="transmembrane region" description="Helical" evidence="1">
    <location>
        <begin position="57"/>
        <end position="85"/>
    </location>
</feature>
<keyword evidence="1" id="KW-0812">Transmembrane</keyword>
<evidence type="ECO:0000259" key="2">
    <source>
        <dbReference type="PROSITE" id="PS51704"/>
    </source>
</evidence>
<dbReference type="PANTHER" id="PTHR46211">
    <property type="entry name" value="GLYCEROPHOSPHORYL DIESTER PHOSPHODIESTERASE"/>
    <property type="match status" value="1"/>
</dbReference>
<dbReference type="Proteomes" id="UP000321296">
    <property type="component" value="Chromosome"/>
</dbReference>